<accession>A0A4Z0GQ38</accession>
<dbReference type="AlphaFoldDB" id="A0A4Z0GQ38"/>
<dbReference type="Proteomes" id="UP000298347">
    <property type="component" value="Unassembled WGS sequence"/>
</dbReference>
<keyword evidence="2" id="KW-1185">Reference proteome</keyword>
<dbReference type="Pfam" id="PF10009">
    <property type="entry name" value="DUF2252"/>
    <property type="match status" value="1"/>
</dbReference>
<protein>
    <submittedName>
        <fullName evidence="1">DUF2252 domain-containing protein</fullName>
    </submittedName>
</protein>
<evidence type="ECO:0000313" key="2">
    <source>
        <dbReference type="Proteomes" id="UP000298347"/>
    </source>
</evidence>
<dbReference type="OrthoDB" id="1491115at2"/>
<reference evidence="1 2" key="1">
    <citation type="journal article" date="2015" name="Int. J. Syst. Evol. Microbiol.">
        <title>Sporolactobacillus shoreae sp. nov. and Sporolactobacillus spathodeae sp. nov., two spore-forming lactic acid bacteria isolated from tree barks in Thailand.</title>
        <authorList>
            <person name="Thamacharoensuk T."/>
            <person name="Kitahara M."/>
            <person name="Ohkuma M."/>
            <person name="Thongchul N."/>
            <person name="Tanasupawat S."/>
        </authorList>
    </citation>
    <scope>NUCLEOTIDE SEQUENCE [LARGE SCALE GENOMIC DNA]</scope>
    <source>
        <strain evidence="1 2">BK92</strain>
    </source>
</reference>
<dbReference type="InterPro" id="IPR011009">
    <property type="entry name" value="Kinase-like_dom_sf"/>
</dbReference>
<evidence type="ECO:0000313" key="1">
    <source>
        <dbReference type="EMBL" id="TGA98849.1"/>
    </source>
</evidence>
<sequence length="448" mass="50403">MSLHGLDGKIKLEQMSVLKKAGKSAREKVPFSDQAVFMPVDRDPVALVDALNKERLPELLELQRERMSASPFAFYRGTAALMAHDLTAQAATEKQVIICGDAHIGNFGFYASPERRLIFDLNDFDESAPGPWEWDVRRLVTSVILCGQSLGFRADQIDEAAMQAAYSYRSGLRRVLDLDALDRFYLSIDDGEIQKILTKSIREAFEKAARKARRRTSGQVIKKMTETDKAGRIHFIEDPPLLTHAGSELVSQVHEYFDHYRRNVAPDISMFLSQHVVTDVARRAVGVGSVGTRCYLMVLTCTDGSHLVLQIKEAGCSAVSHYYKPESDVSEFFPQNASEGYRVVACQEILQAVSDPFLGYFHAHGRDFYVRQYRDMKGSVDLDDLSATQFDKYVAGCGLLLARAHAQSPNATWIKGYMGKSDQFDRSMVEWSKAYSKQVEKDFEAFTK</sequence>
<comment type="caution">
    <text evidence="1">The sequence shown here is derived from an EMBL/GenBank/DDBJ whole genome shotgun (WGS) entry which is preliminary data.</text>
</comment>
<dbReference type="EMBL" id="SRJD01000005">
    <property type="protein sequence ID" value="TGA98849.1"/>
    <property type="molecule type" value="Genomic_DNA"/>
</dbReference>
<dbReference type="SUPFAM" id="SSF56112">
    <property type="entry name" value="Protein kinase-like (PK-like)"/>
    <property type="match status" value="1"/>
</dbReference>
<gene>
    <name evidence="1" type="ORF">E4665_05850</name>
</gene>
<dbReference type="PANTHER" id="PTHR39441:SF1">
    <property type="entry name" value="DUF2252 DOMAIN-CONTAINING PROTEIN"/>
    <property type="match status" value="1"/>
</dbReference>
<name>A0A4Z0GQ38_9BACL</name>
<proteinExistence type="predicted"/>
<dbReference type="InterPro" id="IPR018721">
    <property type="entry name" value="DUF2252"/>
</dbReference>
<dbReference type="PANTHER" id="PTHR39441">
    <property type="entry name" value="DUF2252 DOMAIN-CONTAINING PROTEIN"/>
    <property type="match status" value="1"/>
</dbReference>
<organism evidence="1 2">
    <name type="scientific">Sporolactobacillus shoreae</name>
    <dbReference type="NCBI Taxonomy" id="1465501"/>
    <lineage>
        <taxon>Bacteria</taxon>
        <taxon>Bacillati</taxon>
        <taxon>Bacillota</taxon>
        <taxon>Bacilli</taxon>
        <taxon>Bacillales</taxon>
        <taxon>Sporolactobacillaceae</taxon>
        <taxon>Sporolactobacillus</taxon>
    </lineage>
</organism>
<dbReference type="RefSeq" id="WP_135347869.1">
    <property type="nucleotide sequence ID" value="NZ_SRJD01000005.1"/>
</dbReference>